<proteinExistence type="predicted"/>
<dbReference type="PANTHER" id="PTHR38733:SF1">
    <property type="entry name" value="TYPE IV METHYL-DIRECTED RESTRICTION ENZYME ECOKMCRBC"/>
    <property type="match status" value="1"/>
</dbReference>
<organism evidence="1 2">
    <name type="scientific">Schaalia canis</name>
    <dbReference type="NCBI Taxonomy" id="100469"/>
    <lineage>
        <taxon>Bacteria</taxon>
        <taxon>Bacillati</taxon>
        <taxon>Actinomycetota</taxon>
        <taxon>Actinomycetes</taxon>
        <taxon>Actinomycetales</taxon>
        <taxon>Actinomycetaceae</taxon>
        <taxon>Schaalia</taxon>
    </lineage>
</organism>
<evidence type="ECO:0000313" key="2">
    <source>
        <dbReference type="Proteomes" id="UP000280444"/>
    </source>
</evidence>
<keyword evidence="1" id="KW-0255">Endonuclease</keyword>
<keyword evidence="1" id="KW-0378">Hydrolase</keyword>
<dbReference type="Proteomes" id="UP000280444">
    <property type="component" value="Unassembled WGS sequence"/>
</dbReference>
<gene>
    <name evidence="1" type="ORF">EII11_03185</name>
</gene>
<dbReference type="PANTHER" id="PTHR38733">
    <property type="entry name" value="PROTEIN MCRC"/>
    <property type="match status" value="1"/>
</dbReference>
<name>A0A3P1SFR8_9ACTO</name>
<dbReference type="GO" id="GO:0004519">
    <property type="term" value="F:endonuclease activity"/>
    <property type="evidence" value="ECO:0007669"/>
    <property type="project" value="UniProtKB-KW"/>
</dbReference>
<dbReference type="AlphaFoldDB" id="A0A3P1SFR8"/>
<protein>
    <submittedName>
        <fullName evidence="1">5-methylcytosine-specific restriction endonuclease system specificity protein McrC</fullName>
    </submittedName>
</protein>
<keyword evidence="1" id="KW-0540">Nuclease</keyword>
<dbReference type="Pfam" id="PF10117">
    <property type="entry name" value="McrBC"/>
    <property type="match status" value="1"/>
</dbReference>
<reference evidence="1 2" key="1">
    <citation type="submission" date="2018-11" db="EMBL/GenBank/DDBJ databases">
        <title>Genomes From Bacteria Associated with the Canine Oral Cavity: a Test Case for Automated Genome-Based Taxonomic Assignment.</title>
        <authorList>
            <person name="Coil D.A."/>
            <person name="Jospin G."/>
            <person name="Darling A.E."/>
            <person name="Wallis C."/>
            <person name="Davis I.J."/>
            <person name="Harris S."/>
            <person name="Eisen J.A."/>
            <person name="Holcombe L.J."/>
            <person name="O'Flynn C."/>
        </authorList>
    </citation>
    <scope>NUCLEOTIDE SEQUENCE [LARGE SCALE GENOMIC DNA]</scope>
    <source>
        <strain evidence="1 2">OH770</strain>
    </source>
</reference>
<dbReference type="RefSeq" id="WP_124868545.1">
    <property type="nucleotide sequence ID" value="NZ_RQZF01000002.1"/>
</dbReference>
<keyword evidence="2" id="KW-1185">Reference proteome</keyword>
<comment type="caution">
    <text evidence="1">The sequence shown here is derived from an EMBL/GenBank/DDBJ whole genome shotgun (WGS) entry which is preliminary data.</text>
</comment>
<dbReference type="OrthoDB" id="9786961at2"/>
<dbReference type="InterPro" id="IPR019292">
    <property type="entry name" value="McrC"/>
</dbReference>
<sequence length="351" mass="39539">MTQYNKVFVKNIYYMLAYSFKALTIHEIASLSTEEFDNPHNLFAAILNKGLGRQVKQGLHRDYMTRSDNLTTLRGKIVMPTSIRNAVAHRPHVGCEFDELSENILLNQVLKTAATLLLRHGSIDEAYRQGLCKKLLFLDGIDLVNPAQVPWAAIRLTPATRSYRVLLGLSRLILEGLLASEEDGDYALYRFDPTRHEFAALYESFLAAFFTQECPNLRVHAPHIPWALDDGYRHLLPTMKSDIVLEKDGRTMIIDAKFYGDGALDSPHHGTLKSRSAHLYQIFAYVKNAEKTMTHGSEAIRGMLLYAATEAGSQPNVTYQMSGNPITVTTLNLNQEFALIRKQLLQIAAEL</sequence>
<dbReference type="EMBL" id="RQZF01000002">
    <property type="protein sequence ID" value="RRC95874.1"/>
    <property type="molecule type" value="Genomic_DNA"/>
</dbReference>
<evidence type="ECO:0000313" key="1">
    <source>
        <dbReference type="EMBL" id="RRC95874.1"/>
    </source>
</evidence>
<accession>A0A3P1SFR8</accession>